<evidence type="ECO:0000259" key="2">
    <source>
        <dbReference type="Pfam" id="PF21294"/>
    </source>
</evidence>
<evidence type="ECO:0000313" key="3">
    <source>
        <dbReference type="EMBL" id="MDR7121441.1"/>
    </source>
</evidence>
<feature type="domain" description="Polysaccharide lyase 14" evidence="2">
    <location>
        <begin position="78"/>
        <end position="246"/>
    </location>
</feature>
<evidence type="ECO:0000313" key="4">
    <source>
        <dbReference type="Proteomes" id="UP001257909"/>
    </source>
</evidence>
<dbReference type="InterPro" id="IPR048958">
    <property type="entry name" value="Polysacc_lyase_14"/>
</dbReference>
<dbReference type="RefSeq" id="WP_310278578.1">
    <property type="nucleotide sequence ID" value="NZ_JAVDWR010000007.1"/>
</dbReference>
<organism evidence="3 4">
    <name type="scientific">Rheinheimera soli</name>
    <dbReference type="NCBI Taxonomy" id="443616"/>
    <lineage>
        <taxon>Bacteria</taxon>
        <taxon>Pseudomonadati</taxon>
        <taxon>Pseudomonadota</taxon>
        <taxon>Gammaproteobacteria</taxon>
        <taxon>Chromatiales</taxon>
        <taxon>Chromatiaceae</taxon>
        <taxon>Rheinheimera</taxon>
    </lineage>
</organism>
<dbReference type="Proteomes" id="UP001257909">
    <property type="component" value="Unassembled WGS sequence"/>
</dbReference>
<keyword evidence="1" id="KW-0732">Signal</keyword>
<feature type="chain" id="PRO_5047218769" description="Polysaccharide lyase 14 domain-containing protein" evidence="1">
    <location>
        <begin position="23"/>
        <end position="265"/>
    </location>
</feature>
<gene>
    <name evidence="3" type="ORF">J2W69_002392</name>
</gene>
<dbReference type="Pfam" id="PF21294">
    <property type="entry name" value="Polysacc_lyase_14"/>
    <property type="match status" value="1"/>
</dbReference>
<dbReference type="Gene3D" id="2.60.120.200">
    <property type="match status" value="1"/>
</dbReference>
<feature type="signal peptide" evidence="1">
    <location>
        <begin position="1"/>
        <end position="22"/>
    </location>
</feature>
<sequence>MKSILSFTTAVVLSSYCLTSVAAEKPGKNDVFVENFDVKLSQFGRTLTSKQRYATFARKQGIKDTNAILVKYQGFEQGSHRVYAAATLPVAALQYQLSFSVKFCDNFDFVWGGKLHGMGPENPITGGDKITEEGWSARLMFGREGSLSTYIYHQDMKGKFGDTKLAQNFRFMPGIYQKVQMVVSLNTEVHLADGKVVVSVDGVEVIHHDNIRFRAKDTPASLINKMLFITFHGGASPDWAPRSEDGKYKTECAYFDNFVVSKVIQ</sequence>
<proteinExistence type="predicted"/>
<accession>A0ABU1W0F5</accession>
<dbReference type="EMBL" id="JAVDWR010000007">
    <property type="protein sequence ID" value="MDR7121441.1"/>
    <property type="molecule type" value="Genomic_DNA"/>
</dbReference>
<keyword evidence="4" id="KW-1185">Reference proteome</keyword>
<dbReference type="PANTHER" id="PTHR40124">
    <property type="match status" value="1"/>
</dbReference>
<protein>
    <recommendedName>
        <fullName evidence="2">Polysaccharide lyase 14 domain-containing protein</fullName>
    </recommendedName>
</protein>
<reference evidence="3 4" key="1">
    <citation type="submission" date="2023-07" db="EMBL/GenBank/DDBJ databases">
        <title>Sorghum-associated microbial communities from plants grown in Nebraska, USA.</title>
        <authorList>
            <person name="Schachtman D."/>
        </authorList>
    </citation>
    <scope>NUCLEOTIDE SEQUENCE [LARGE SCALE GENOMIC DNA]</scope>
    <source>
        <strain evidence="3 4">4138</strain>
    </source>
</reference>
<comment type="caution">
    <text evidence="3">The sequence shown here is derived from an EMBL/GenBank/DDBJ whole genome shotgun (WGS) entry which is preliminary data.</text>
</comment>
<evidence type="ECO:0000256" key="1">
    <source>
        <dbReference type="SAM" id="SignalP"/>
    </source>
</evidence>
<dbReference type="PANTHER" id="PTHR40124:SF1">
    <property type="entry name" value="DISAGGREGATASE RELATED REPEAT PROTEIN"/>
    <property type="match status" value="1"/>
</dbReference>
<name>A0ABU1W0F5_9GAMM</name>